<accession>A0A914MV51</accession>
<name>A0A914MV51_MELIC</name>
<dbReference type="Proteomes" id="UP000887563">
    <property type="component" value="Unplaced"/>
</dbReference>
<dbReference type="AlphaFoldDB" id="A0A914MV51"/>
<evidence type="ECO:0000256" key="1">
    <source>
        <dbReference type="SAM" id="Phobius"/>
    </source>
</evidence>
<feature type="transmembrane region" description="Helical" evidence="1">
    <location>
        <begin position="115"/>
        <end position="134"/>
    </location>
</feature>
<keyword evidence="1" id="KW-0812">Transmembrane</keyword>
<reference evidence="3" key="1">
    <citation type="submission" date="2022-11" db="UniProtKB">
        <authorList>
            <consortium name="WormBaseParasite"/>
        </authorList>
    </citation>
    <scope>IDENTIFICATION</scope>
</reference>
<protein>
    <submittedName>
        <fullName evidence="3">Uncharacterized protein</fullName>
    </submittedName>
</protein>
<keyword evidence="1" id="KW-0472">Membrane</keyword>
<sequence length="139" mass="15135">MLLSFRYTLCNSTLQCYFGLGVGIASGKTVRDCSTKCFNFTASLNHTESNNTFIKALHTGNNKDVVQGCSFGPTAYLCEKALKNACFKGEYEGESGQVCCCNTNLCNGAQSKTSISSYFLIAFILLPFLIGPLINKYLC</sequence>
<evidence type="ECO:0000313" key="2">
    <source>
        <dbReference type="Proteomes" id="UP000887563"/>
    </source>
</evidence>
<keyword evidence="2" id="KW-1185">Reference proteome</keyword>
<proteinExistence type="predicted"/>
<evidence type="ECO:0000313" key="3">
    <source>
        <dbReference type="WBParaSite" id="Minc3s02239g29023"/>
    </source>
</evidence>
<keyword evidence="1" id="KW-1133">Transmembrane helix</keyword>
<organism evidence="2 3">
    <name type="scientific">Meloidogyne incognita</name>
    <name type="common">Southern root-knot nematode worm</name>
    <name type="synonym">Oxyuris incognita</name>
    <dbReference type="NCBI Taxonomy" id="6306"/>
    <lineage>
        <taxon>Eukaryota</taxon>
        <taxon>Metazoa</taxon>
        <taxon>Ecdysozoa</taxon>
        <taxon>Nematoda</taxon>
        <taxon>Chromadorea</taxon>
        <taxon>Rhabditida</taxon>
        <taxon>Tylenchina</taxon>
        <taxon>Tylenchomorpha</taxon>
        <taxon>Tylenchoidea</taxon>
        <taxon>Meloidogynidae</taxon>
        <taxon>Meloidogyninae</taxon>
        <taxon>Meloidogyne</taxon>
        <taxon>Meloidogyne incognita group</taxon>
    </lineage>
</organism>
<dbReference type="WBParaSite" id="Minc3s02239g29023">
    <property type="protein sequence ID" value="Minc3s02239g29023"/>
    <property type="gene ID" value="Minc3s02239g29023"/>
</dbReference>